<name>A0A8T3VQ58_METOL</name>
<keyword evidence="1" id="KW-0862">Zinc</keyword>
<dbReference type="EMBL" id="SUTG01000034">
    <property type="protein sequence ID" value="MBE6512867.1"/>
    <property type="molecule type" value="Genomic_DNA"/>
</dbReference>
<protein>
    <recommendedName>
        <fullName evidence="2">SWIM-type domain-containing protein</fullName>
    </recommendedName>
</protein>
<dbReference type="PROSITE" id="PS50966">
    <property type="entry name" value="ZF_SWIM"/>
    <property type="match status" value="1"/>
</dbReference>
<dbReference type="InterPro" id="IPR007527">
    <property type="entry name" value="Znf_SWIM"/>
</dbReference>
<comment type="caution">
    <text evidence="3">The sequence shown here is derived from an EMBL/GenBank/DDBJ whole genome shotgun (WGS) entry which is preliminary data.</text>
</comment>
<evidence type="ECO:0000313" key="4">
    <source>
        <dbReference type="Proteomes" id="UP000732619"/>
    </source>
</evidence>
<accession>A0A8T3VQ58</accession>
<dbReference type="Proteomes" id="UP000732619">
    <property type="component" value="Unassembled WGS sequence"/>
</dbReference>
<dbReference type="GO" id="GO:0008270">
    <property type="term" value="F:zinc ion binding"/>
    <property type="evidence" value="ECO:0007669"/>
    <property type="project" value="UniProtKB-KW"/>
</dbReference>
<keyword evidence="1" id="KW-0863">Zinc-finger</keyword>
<dbReference type="AlphaFoldDB" id="A0A8T3VQ58"/>
<organism evidence="3 4">
    <name type="scientific">Methanobrevibacter olleyae</name>
    <dbReference type="NCBI Taxonomy" id="294671"/>
    <lineage>
        <taxon>Archaea</taxon>
        <taxon>Methanobacteriati</taxon>
        <taxon>Methanobacteriota</taxon>
        <taxon>Methanomada group</taxon>
        <taxon>Methanobacteria</taxon>
        <taxon>Methanobacteriales</taxon>
        <taxon>Methanobacteriaceae</taxon>
        <taxon>Methanobrevibacter</taxon>
    </lineage>
</organism>
<sequence length="79" mass="9541">MIIEKVSKNDEWEDYFIKSKSSNKHYIITFDLLEDTVNCDCEDFKYRRENLKFGGVKVSDKENHCKHIKKILEIRDKLK</sequence>
<keyword evidence="1" id="KW-0479">Metal-binding</keyword>
<feature type="domain" description="SWIM-type" evidence="2">
    <location>
        <begin position="26"/>
        <end position="76"/>
    </location>
</feature>
<evidence type="ECO:0000259" key="2">
    <source>
        <dbReference type="PROSITE" id="PS50966"/>
    </source>
</evidence>
<evidence type="ECO:0000256" key="1">
    <source>
        <dbReference type="PROSITE-ProRule" id="PRU00325"/>
    </source>
</evidence>
<proteinExistence type="predicted"/>
<gene>
    <name evidence="3" type="ORF">E7Z75_06985</name>
</gene>
<reference evidence="3" key="1">
    <citation type="submission" date="2019-04" db="EMBL/GenBank/DDBJ databases">
        <title>Evolution of Biomass-Degrading Anaerobic Consortia Revealed by Metagenomics.</title>
        <authorList>
            <person name="Peng X."/>
        </authorList>
    </citation>
    <scope>NUCLEOTIDE SEQUENCE</scope>
    <source>
        <strain evidence="3">SIG14</strain>
    </source>
</reference>
<evidence type="ECO:0000313" key="3">
    <source>
        <dbReference type="EMBL" id="MBE6512867.1"/>
    </source>
</evidence>